<keyword evidence="1" id="KW-0812">Transmembrane</keyword>
<evidence type="ECO:0000313" key="3">
    <source>
        <dbReference type="Proteomes" id="UP000199036"/>
    </source>
</evidence>
<keyword evidence="1" id="KW-1133">Transmembrane helix</keyword>
<dbReference type="RefSeq" id="WP_143095631.1">
    <property type="nucleotide sequence ID" value="NZ_FOVI01000015.1"/>
</dbReference>
<reference evidence="3" key="1">
    <citation type="submission" date="2016-10" db="EMBL/GenBank/DDBJ databases">
        <authorList>
            <person name="Varghese N."/>
            <person name="Submissions S."/>
        </authorList>
    </citation>
    <scope>NUCLEOTIDE SEQUENCE [LARGE SCALE GENOMIC DNA]</scope>
    <source>
        <strain evidence="3">DS-12</strain>
    </source>
</reference>
<evidence type="ECO:0000256" key="1">
    <source>
        <dbReference type="SAM" id="Phobius"/>
    </source>
</evidence>
<name>A0A1I5DBU2_9FLAO</name>
<feature type="transmembrane region" description="Helical" evidence="1">
    <location>
        <begin position="76"/>
        <end position="94"/>
    </location>
</feature>
<dbReference type="OrthoDB" id="1362378at2"/>
<keyword evidence="3" id="KW-1185">Reference proteome</keyword>
<protein>
    <submittedName>
        <fullName evidence="2">Uncharacterized protein</fullName>
    </submittedName>
</protein>
<organism evidence="2 3">
    <name type="scientific">Paenimyroides ummariense</name>
    <dbReference type="NCBI Taxonomy" id="913024"/>
    <lineage>
        <taxon>Bacteria</taxon>
        <taxon>Pseudomonadati</taxon>
        <taxon>Bacteroidota</taxon>
        <taxon>Flavobacteriia</taxon>
        <taxon>Flavobacteriales</taxon>
        <taxon>Flavobacteriaceae</taxon>
        <taxon>Paenimyroides</taxon>
    </lineage>
</organism>
<proteinExistence type="predicted"/>
<sequence length="95" mass="10777">MGFVMDRFLKFLLGTFCALAISFVCGCVLFYLFTKMNPLDGGLIFKMTDVSTKAFSLGSIPNIGLFYLFLNRENYFSARGVIFSFILIAFYIIFS</sequence>
<keyword evidence="1" id="KW-0472">Membrane</keyword>
<evidence type="ECO:0000313" key="2">
    <source>
        <dbReference type="EMBL" id="SFN96734.1"/>
    </source>
</evidence>
<gene>
    <name evidence="2" type="ORF">SAMN05421741_11538</name>
</gene>
<dbReference type="AlphaFoldDB" id="A0A1I5DBU2"/>
<feature type="transmembrane region" description="Helical" evidence="1">
    <location>
        <begin position="54"/>
        <end position="70"/>
    </location>
</feature>
<dbReference type="Proteomes" id="UP000199036">
    <property type="component" value="Unassembled WGS sequence"/>
</dbReference>
<feature type="transmembrane region" description="Helical" evidence="1">
    <location>
        <begin position="12"/>
        <end position="33"/>
    </location>
</feature>
<dbReference type="STRING" id="913024.SAMN05421741_11538"/>
<accession>A0A1I5DBU2</accession>
<dbReference type="EMBL" id="FOVI01000015">
    <property type="protein sequence ID" value="SFN96734.1"/>
    <property type="molecule type" value="Genomic_DNA"/>
</dbReference>
<dbReference type="PROSITE" id="PS51257">
    <property type="entry name" value="PROKAR_LIPOPROTEIN"/>
    <property type="match status" value="1"/>
</dbReference>